<comment type="caution">
    <text evidence="1">The sequence shown here is derived from an EMBL/GenBank/DDBJ whole genome shotgun (WGS) entry which is preliminary data.</text>
</comment>
<dbReference type="AlphaFoldDB" id="A0A402AY77"/>
<dbReference type="RefSeq" id="WP_246035707.1">
    <property type="nucleotide sequence ID" value="NZ_BIFS01000002.1"/>
</dbReference>
<gene>
    <name evidence="1" type="ORF">KDK_78590</name>
</gene>
<dbReference type="Proteomes" id="UP000287188">
    <property type="component" value="Unassembled WGS sequence"/>
</dbReference>
<reference evidence="2" key="1">
    <citation type="submission" date="2018-12" db="EMBL/GenBank/DDBJ databases">
        <title>Tengunoibacter tsumagoiensis gen. nov., sp. nov., Dictyobacter kobayashii sp. nov., D. alpinus sp. nov., and D. joshuensis sp. nov. and description of Dictyobacteraceae fam. nov. within the order Ktedonobacterales isolated from Tengu-no-mugimeshi.</title>
        <authorList>
            <person name="Wang C.M."/>
            <person name="Zheng Y."/>
            <person name="Sakai Y."/>
            <person name="Toyoda A."/>
            <person name="Minakuchi Y."/>
            <person name="Abe K."/>
            <person name="Yokota A."/>
            <person name="Yabe S."/>
        </authorList>
    </citation>
    <scope>NUCLEOTIDE SEQUENCE [LARGE SCALE GENOMIC DNA]</scope>
    <source>
        <strain evidence="2">Uno11</strain>
    </source>
</reference>
<evidence type="ECO:0000313" key="2">
    <source>
        <dbReference type="Proteomes" id="UP000287188"/>
    </source>
</evidence>
<sequence>MYQEIDNHFDKLMEERGLTGNLPKWPKHTHLDRMRDSGYFRFTRELFLHHVEQGDAARFLEMILTNAYSHQFKLKTITEQEIGFDRLTRAAFQSLGSQPIPWYFSYRVRIGIK</sequence>
<name>A0A402AY77_9CHLR</name>
<proteinExistence type="predicted"/>
<dbReference type="EMBL" id="BIFS01000002">
    <property type="protein sequence ID" value="GCE24059.1"/>
    <property type="molecule type" value="Genomic_DNA"/>
</dbReference>
<evidence type="ECO:0000313" key="1">
    <source>
        <dbReference type="EMBL" id="GCE24059.1"/>
    </source>
</evidence>
<keyword evidence="2" id="KW-1185">Reference proteome</keyword>
<protein>
    <submittedName>
        <fullName evidence="1">Uncharacterized protein</fullName>
    </submittedName>
</protein>
<accession>A0A402AY77</accession>
<organism evidence="1 2">
    <name type="scientific">Dictyobacter kobayashii</name>
    <dbReference type="NCBI Taxonomy" id="2014872"/>
    <lineage>
        <taxon>Bacteria</taxon>
        <taxon>Bacillati</taxon>
        <taxon>Chloroflexota</taxon>
        <taxon>Ktedonobacteria</taxon>
        <taxon>Ktedonobacterales</taxon>
        <taxon>Dictyobacteraceae</taxon>
        <taxon>Dictyobacter</taxon>
    </lineage>
</organism>